<dbReference type="EMBL" id="JAMKFB020000016">
    <property type="protein sequence ID" value="KAL0171550.1"/>
    <property type="molecule type" value="Genomic_DNA"/>
</dbReference>
<gene>
    <name evidence="1" type="ORF">M9458_031861</name>
</gene>
<organism evidence="1 2">
    <name type="scientific">Cirrhinus mrigala</name>
    <name type="common">Mrigala</name>
    <dbReference type="NCBI Taxonomy" id="683832"/>
    <lineage>
        <taxon>Eukaryota</taxon>
        <taxon>Metazoa</taxon>
        <taxon>Chordata</taxon>
        <taxon>Craniata</taxon>
        <taxon>Vertebrata</taxon>
        <taxon>Euteleostomi</taxon>
        <taxon>Actinopterygii</taxon>
        <taxon>Neopterygii</taxon>
        <taxon>Teleostei</taxon>
        <taxon>Ostariophysi</taxon>
        <taxon>Cypriniformes</taxon>
        <taxon>Cyprinidae</taxon>
        <taxon>Labeoninae</taxon>
        <taxon>Labeonini</taxon>
        <taxon>Cirrhinus</taxon>
    </lineage>
</organism>
<sequence>KEYTLTVQAVDSRGRRGPHASVFILAGFRPPQFTNTTYTIYIPESTGVGQA</sequence>
<name>A0ABD0PCT6_CIRMR</name>
<dbReference type="AlphaFoldDB" id="A0ABD0PCT6"/>
<reference evidence="1 2" key="1">
    <citation type="submission" date="2024-05" db="EMBL/GenBank/DDBJ databases">
        <title>Genome sequencing and assembly of Indian major carp, Cirrhinus mrigala (Hamilton, 1822).</title>
        <authorList>
            <person name="Mohindra V."/>
            <person name="Chowdhury L.M."/>
            <person name="Lal K."/>
            <person name="Jena J.K."/>
        </authorList>
    </citation>
    <scope>NUCLEOTIDE SEQUENCE [LARGE SCALE GENOMIC DNA]</scope>
    <source>
        <strain evidence="1">CM1030</strain>
        <tissue evidence="1">Blood</tissue>
    </source>
</reference>
<protein>
    <submittedName>
        <fullName evidence="1">Uncharacterized protein</fullName>
    </submittedName>
</protein>
<proteinExistence type="predicted"/>
<dbReference type="Proteomes" id="UP001529510">
    <property type="component" value="Unassembled WGS sequence"/>
</dbReference>
<feature type="non-terminal residue" evidence="1">
    <location>
        <position position="1"/>
    </location>
</feature>
<feature type="non-terminal residue" evidence="1">
    <location>
        <position position="51"/>
    </location>
</feature>
<keyword evidence="2" id="KW-1185">Reference proteome</keyword>
<accession>A0ABD0PCT6</accession>
<evidence type="ECO:0000313" key="1">
    <source>
        <dbReference type="EMBL" id="KAL0171550.1"/>
    </source>
</evidence>
<comment type="caution">
    <text evidence="1">The sequence shown here is derived from an EMBL/GenBank/DDBJ whole genome shotgun (WGS) entry which is preliminary data.</text>
</comment>
<evidence type="ECO:0000313" key="2">
    <source>
        <dbReference type="Proteomes" id="UP001529510"/>
    </source>
</evidence>